<feature type="transmembrane region" description="Helical" evidence="6">
    <location>
        <begin position="408"/>
        <end position="429"/>
    </location>
</feature>
<feature type="transmembrane region" description="Helical" evidence="6">
    <location>
        <begin position="377"/>
        <end position="396"/>
    </location>
</feature>
<organism evidence="7 8">
    <name type="scientific">Mycolicibacterium iranicum</name>
    <name type="common">Mycobacterium iranicum</name>
    <dbReference type="NCBI Taxonomy" id="912594"/>
    <lineage>
        <taxon>Bacteria</taxon>
        <taxon>Bacillati</taxon>
        <taxon>Actinomycetota</taxon>
        <taxon>Actinomycetes</taxon>
        <taxon>Mycobacteriales</taxon>
        <taxon>Mycobacteriaceae</taxon>
        <taxon>Mycolicibacterium</taxon>
    </lineage>
</organism>
<dbReference type="AlphaFoldDB" id="A0A839QFU4"/>
<dbReference type="EMBL" id="JACHVU010000005">
    <property type="protein sequence ID" value="MBB2991281.1"/>
    <property type="molecule type" value="Genomic_DNA"/>
</dbReference>
<accession>A0A839QFU4</accession>
<sequence>MTTAITLFAIFRFTAEILAVTWIGAWSLLQGLFLIARISDSGAGSNISRVMAMRVKEGSRLDLRNFAAASLVIASAPSIIFSLLTAPIVGLYVVHQFGFELGREELWTLVWLALLNSSVSALATVTLAVCEGVFQLNYKSMAIIVSNFVGVISLVPLLRAAGPAGIGWTYVVISGTQLLLAAIRVIRIAAPEARFSLPSIKSHVRELWRENLHLSGIALIRLSFEPVTKFLLSLFAPLLIIAQFELALRVTTQIRIVVQSALQPLVALGARSVRETHPDIHDIFDRNDRLLCIISIGLLMAQILAAPAIQTVGMGSNSTIFLVFFAILAAGNAVNTMGIAGYYWQLTSGALIPLVRVQAVMACANILVGSLGRLFESATLIVTAYSAAFLVGGLASRSFLPQSSFRKILAWTLIALTSAMASAVLVLFVGPTSSVAVAALLGCSGVFAVVCLMIVYHVSRRGIK</sequence>
<evidence type="ECO:0000313" key="8">
    <source>
        <dbReference type="Proteomes" id="UP000550501"/>
    </source>
</evidence>
<dbReference type="Proteomes" id="UP000550501">
    <property type="component" value="Unassembled WGS sequence"/>
</dbReference>
<name>A0A839QFU4_MYCIR</name>
<dbReference type="InterPro" id="IPR050833">
    <property type="entry name" value="Poly_Biosynth_Transport"/>
</dbReference>
<evidence type="ECO:0000256" key="2">
    <source>
        <dbReference type="ARBA" id="ARBA00022475"/>
    </source>
</evidence>
<protein>
    <submittedName>
        <fullName evidence="7">O-antigen/teichoic acid export membrane protein</fullName>
    </submittedName>
</protein>
<evidence type="ECO:0000256" key="1">
    <source>
        <dbReference type="ARBA" id="ARBA00004651"/>
    </source>
</evidence>
<dbReference type="PANTHER" id="PTHR30250">
    <property type="entry name" value="PST FAMILY PREDICTED COLANIC ACID TRANSPORTER"/>
    <property type="match status" value="1"/>
</dbReference>
<evidence type="ECO:0000313" key="7">
    <source>
        <dbReference type="EMBL" id="MBB2991281.1"/>
    </source>
</evidence>
<feature type="transmembrane region" description="Helical" evidence="6">
    <location>
        <begin position="435"/>
        <end position="458"/>
    </location>
</feature>
<comment type="subcellular location">
    <subcellularLocation>
        <location evidence="1">Cell membrane</location>
        <topology evidence="1">Multi-pass membrane protein</topology>
    </subcellularLocation>
</comment>
<dbReference type="RefSeq" id="WP_183468835.1">
    <property type="nucleotide sequence ID" value="NZ_JACHVU010000005.1"/>
</dbReference>
<keyword evidence="4 6" id="KW-1133">Transmembrane helix</keyword>
<feature type="transmembrane region" description="Helical" evidence="6">
    <location>
        <begin position="66"/>
        <end position="94"/>
    </location>
</feature>
<feature type="transmembrane region" description="Helical" evidence="6">
    <location>
        <begin position="351"/>
        <end position="371"/>
    </location>
</feature>
<keyword evidence="2" id="KW-1003">Cell membrane</keyword>
<keyword evidence="8" id="KW-1185">Reference proteome</keyword>
<evidence type="ECO:0000256" key="4">
    <source>
        <dbReference type="ARBA" id="ARBA00022989"/>
    </source>
</evidence>
<dbReference type="PANTHER" id="PTHR30250:SF26">
    <property type="entry name" value="PSMA PROTEIN"/>
    <property type="match status" value="1"/>
</dbReference>
<proteinExistence type="predicted"/>
<keyword evidence="5 6" id="KW-0472">Membrane</keyword>
<feature type="transmembrane region" description="Helical" evidence="6">
    <location>
        <begin position="106"/>
        <end position="129"/>
    </location>
</feature>
<evidence type="ECO:0000256" key="3">
    <source>
        <dbReference type="ARBA" id="ARBA00022692"/>
    </source>
</evidence>
<keyword evidence="3 6" id="KW-0812">Transmembrane</keyword>
<feature type="transmembrane region" description="Helical" evidence="6">
    <location>
        <begin position="6"/>
        <end position="29"/>
    </location>
</feature>
<evidence type="ECO:0000256" key="6">
    <source>
        <dbReference type="SAM" id="Phobius"/>
    </source>
</evidence>
<feature type="transmembrane region" description="Helical" evidence="6">
    <location>
        <begin position="290"/>
        <end position="309"/>
    </location>
</feature>
<evidence type="ECO:0000256" key="5">
    <source>
        <dbReference type="ARBA" id="ARBA00023136"/>
    </source>
</evidence>
<feature type="transmembrane region" description="Helical" evidence="6">
    <location>
        <begin position="321"/>
        <end position="344"/>
    </location>
</feature>
<comment type="caution">
    <text evidence="7">The sequence shown here is derived from an EMBL/GenBank/DDBJ whole genome shotgun (WGS) entry which is preliminary data.</text>
</comment>
<reference evidence="7 8" key="1">
    <citation type="submission" date="2020-08" db="EMBL/GenBank/DDBJ databases">
        <title>The Agave Microbiome: Exploring the role of microbial communities in plant adaptations to desert environments.</title>
        <authorList>
            <person name="Partida-Martinez L.P."/>
        </authorList>
    </citation>
    <scope>NUCLEOTIDE SEQUENCE [LARGE SCALE GENOMIC DNA]</scope>
    <source>
        <strain evidence="7 8">AT2.18</strain>
    </source>
</reference>
<gene>
    <name evidence="7" type="ORF">FHR72_002765</name>
</gene>
<dbReference type="GO" id="GO:0005886">
    <property type="term" value="C:plasma membrane"/>
    <property type="evidence" value="ECO:0007669"/>
    <property type="project" value="UniProtKB-SubCell"/>
</dbReference>
<feature type="transmembrane region" description="Helical" evidence="6">
    <location>
        <begin position="167"/>
        <end position="186"/>
    </location>
</feature>